<dbReference type="Proteomes" id="UP000586095">
    <property type="component" value="Unassembled WGS sequence"/>
</dbReference>
<keyword evidence="2" id="KW-0238">DNA-binding</keyword>
<dbReference type="InterPro" id="IPR036388">
    <property type="entry name" value="WH-like_DNA-bd_sf"/>
</dbReference>
<dbReference type="SUPFAM" id="SSF46785">
    <property type="entry name" value="Winged helix' DNA-binding domain"/>
    <property type="match status" value="1"/>
</dbReference>
<comment type="caution">
    <text evidence="2">The sequence shown here is derived from an EMBL/GenBank/DDBJ whole genome shotgun (WGS) entry which is preliminary data.</text>
</comment>
<evidence type="ECO:0000313" key="3">
    <source>
        <dbReference type="Proteomes" id="UP000586095"/>
    </source>
</evidence>
<reference evidence="2 3" key="1">
    <citation type="submission" date="2020-07" db="EMBL/GenBank/DDBJ databases">
        <title>Sequencing the genomes of 1000 actinobacteria strains.</title>
        <authorList>
            <person name="Klenk H.-P."/>
        </authorList>
    </citation>
    <scope>NUCLEOTIDE SEQUENCE [LARGE SCALE GENOMIC DNA]</scope>
    <source>
        <strain evidence="2 3">DSM 17380</strain>
    </source>
</reference>
<organism evidence="2 3">
    <name type="scientific">Leucobacter aridicollis</name>
    <dbReference type="NCBI Taxonomy" id="283878"/>
    <lineage>
        <taxon>Bacteria</taxon>
        <taxon>Bacillati</taxon>
        <taxon>Actinomycetota</taxon>
        <taxon>Actinomycetes</taxon>
        <taxon>Micrococcales</taxon>
        <taxon>Microbacteriaceae</taxon>
        <taxon>Leucobacter</taxon>
    </lineage>
</organism>
<dbReference type="RefSeq" id="WP_185986179.1">
    <property type="nucleotide sequence ID" value="NZ_BAAALZ010000002.1"/>
</dbReference>
<accession>A0A852RGE2</accession>
<evidence type="ECO:0000313" key="2">
    <source>
        <dbReference type="EMBL" id="NYD25772.1"/>
    </source>
</evidence>
<dbReference type="PROSITE" id="PS50995">
    <property type="entry name" value="HTH_MARR_2"/>
    <property type="match status" value="1"/>
</dbReference>
<dbReference type="Gene3D" id="1.10.10.10">
    <property type="entry name" value="Winged helix-like DNA-binding domain superfamily/Winged helix DNA-binding domain"/>
    <property type="match status" value="1"/>
</dbReference>
<dbReference type="GO" id="GO:0003677">
    <property type="term" value="F:DNA binding"/>
    <property type="evidence" value="ECO:0007669"/>
    <property type="project" value="UniProtKB-KW"/>
</dbReference>
<gene>
    <name evidence="2" type="ORF">BJ960_000575</name>
</gene>
<protein>
    <submittedName>
        <fullName evidence="2">DNA-binding MarR family transcriptional regulator</fullName>
    </submittedName>
</protein>
<feature type="domain" description="HTH marR-type" evidence="1">
    <location>
        <begin position="1"/>
        <end position="78"/>
    </location>
</feature>
<dbReference type="InterPro" id="IPR000835">
    <property type="entry name" value="HTH_MarR-typ"/>
</dbReference>
<evidence type="ECO:0000259" key="1">
    <source>
        <dbReference type="PROSITE" id="PS50995"/>
    </source>
</evidence>
<dbReference type="EMBL" id="JACCBD010000001">
    <property type="protein sequence ID" value="NYD25772.1"/>
    <property type="molecule type" value="Genomic_DNA"/>
</dbReference>
<name>A0A852RGE2_9MICO</name>
<sequence length="78" mass="8467">MESVDEGQVRLLTFVRLSPGVTVSKLARLVRATPAATRRQVEALEAQGLLERRNHPDHPNANELHVTAAGVDVLTSEA</sequence>
<dbReference type="AlphaFoldDB" id="A0A852RGE2"/>
<dbReference type="InterPro" id="IPR036390">
    <property type="entry name" value="WH_DNA-bd_sf"/>
</dbReference>
<proteinExistence type="predicted"/>
<dbReference type="GO" id="GO:0003700">
    <property type="term" value="F:DNA-binding transcription factor activity"/>
    <property type="evidence" value="ECO:0007669"/>
    <property type="project" value="InterPro"/>
</dbReference>
<dbReference type="Pfam" id="PF12802">
    <property type="entry name" value="MarR_2"/>
    <property type="match status" value="1"/>
</dbReference>
<keyword evidence="3" id="KW-1185">Reference proteome</keyword>